<dbReference type="InterPro" id="IPR046336">
    <property type="entry name" value="Lon_prtase_N_sf"/>
</dbReference>
<sequence length="190" mass="21439">MSIGLFPLPMLLMPGGVSQLRIFEPRYQRLVAEAHQNDNSFVLSPSMLTGESHPFRLGVRVAITDFDRLQDGLLGISIEAIERVSLYDFRQADDKLHTAQYVSIANLPAGEPLAEYHWLAEGLAPVLSQHPLYEDQITSAQLADLTWVCQRWLEFLPFSETTKRQLLAVQESRRLAQILTQVLPKAEPNS</sequence>
<dbReference type="RefSeq" id="WP_095504932.1">
    <property type="nucleotide sequence ID" value="NZ_BSNC01000006.1"/>
</dbReference>
<dbReference type="SUPFAM" id="SSF88697">
    <property type="entry name" value="PUA domain-like"/>
    <property type="match status" value="1"/>
</dbReference>
<feature type="domain" description="Lon N-terminal" evidence="1">
    <location>
        <begin position="5"/>
        <end position="108"/>
    </location>
</feature>
<evidence type="ECO:0000313" key="3">
    <source>
        <dbReference type="Proteomes" id="UP001161422"/>
    </source>
</evidence>
<gene>
    <name evidence="2" type="ORF">GCM10007895_25080</name>
</gene>
<name>A0AA37RY51_9GAMM</name>
<comment type="caution">
    <text evidence="2">The sequence shown here is derived from an EMBL/GenBank/DDBJ whole genome shotgun (WGS) entry which is preliminary data.</text>
</comment>
<organism evidence="2 3">
    <name type="scientific">Paraferrimonas sedimenticola</name>
    <dbReference type="NCBI Taxonomy" id="375674"/>
    <lineage>
        <taxon>Bacteria</taxon>
        <taxon>Pseudomonadati</taxon>
        <taxon>Pseudomonadota</taxon>
        <taxon>Gammaproteobacteria</taxon>
        <taxon>Alteromonadales</taxon>
        <taxon>Ferrimonadaceae</taxon>
        <taxon>Paraferrimonas</taxon>
    </lineage>
</organism>
<dbReference type="InterPro" id="IPR015947">
    <property type="entry name" value="PUA-like_sf"/>
</dbReference>
<dbReference type="Proteomes" id="UP001161422">
    <property type="component" value="Unassembled WGS sequence"/>
</dbReference>
<dbReference type="EMBL" id="BSNC01000006">
    <property type="protein sequence ID" value="GLP97201.1"/>
    <property type="molecule type" value="Genomic_DNA"/>
</dbReference>
<accession>A0AA37RY51</accession>
<evidence type="ECO:0000313" key="2">
    <source>
        <dbReference type="EMBL" id="GLP97201.1"/>
    </source>
</evidence>
<proteinExistence type="predicted"/>
<reference evidence="2" key="2">
    <citation type="submission" date="2023-01" db="EMBL/GenBank/DDBJ databases">
        <title>Draft genome sequence of Paraferrimonas sedimenticola strain NBRC 101628.</title>
        <authorList>
            <person name="Sun Q."/>
            <person name="Mori K."/>
        </authorList>
    </citation>
    <scope>NUCLEOTIDE SEQUENCE</scope>
    <source>
        <strain evidence="2">NBRC 101628</strain>
    </source>
</reference>
<dbReference type="InterPro" id="IPR003111">
    <property type="entry name" value="Lon_prtase_N"/>
</dbReference>
<keyword evidence="3" id="KW-1185">Reference proteome</keyword>
<reference evidence="2" key="1">
    <citation type="journal article" date="2014" name="Int. J. Syst. Evol. Microbiol.">
        <title>Complete genome sequence of Corynebacterium casei LMG S-19264T (=DSM 44701T), isolated from a smear-ripened cheese.</title>
        <authorList>
            <consortium name="US DOE Joint Genome Institute (JGI-PGF)"/>
            <person name="Walter F."/>
            <person name="Albersmeier A."/>
            <person name="Kalinowski J."/>
            <person name="Ruckert C."/>
        </authorList>
    </citation>
    <scope>NUCLEOTIDE SEQUENCE</scope>
    <source>
        <strain evidence="2">NBRC 101628</strain>
    </source>
</reference>
<dbReference type="AlphaFoldDB" id="A0AA37RY51"/>
<protein>
    <submittedName>
        <fullName evidence="2">Peptidase S16</fullName>
    </submittedName>
</protein>
<evidence type="ECO:0000259" key="1">
    <source>
        <dbReference type="Pfam" id="PF02190"/>
    </source>
</evidence>
<dbReference type="Pfam" id="PF02190">
    <property type="entry name" value="LON_substr_bdg"/>
    <property type="match status" value="1"/>
</dbReference>
<dbReference type="Gene3D" id="1.10.4060.10">
    <property type="entry name" value="BPP1347 like domain"/>
    <property type="match status" value="1"/>
</dbReference>
<dbReference type="Gene3D" id="2.30.130.40">
    <property type="entry name" value="LON domain-like"/>
    <property type="match status" value="1"/>
</dbReference>